<evidence type="ECO:0000313" key="5">
    <source>
        <dbReference type="Proteomes" id="UP001597380"/>
    </source>
</evidence>
<dbReference type="SUPFAM" id="SSF52540">
    <property type="entry name" value="P-loop containing nucleoside triphosphate hydrolases"/>
    <property type="match status" value="2"/>
</dbReference>
<dbReference type="InterPro" id="IPR014001">
    <property type="entry name" value="Helicase_ATP-bd"/>
</dbReference>
<dbReference type="InterPro" id="IPR038718">
    <property type="entry name" value="SNF2-like_sf"/>
</dbReference>
<dbReference type="RefSeq" id="WP_345338083.1">
    <property type="nucleotide sequence ID" value="NZ_BAABLI010000004.1"/>
</dbReference>
<dbReference type="InterPro" id="IPR000330">
    <property type="entry name" value="SNF2_N"/>
</dbReference>
<evidence type="ECO:0000313" key="4">
    <source>
        <dbReference type="EMBL" id="MFD2094914.1"/>
    </source>
</evidence>
<dbReference type="Proteomes" id="UP001597380">
    <property type="component" value="Unassembled WGS sequence"/>
</dbReference>
<keyword evidence="2" id="KW-0347">Helicase</keyword>
<reference evidence="5" key="1">
    <citation type="journal article" date="2019" name="Int. J. Syst. Evol. Microbiol.">
        <title>The Global Catalogue of Microorganisms (GCM) 10K type strain sequencing project: providing services to taxonomists for standard genome sequencing and annotation.</title>
        <authorList>
            <consortium name="The Broad Institute Genomics Platform"/>
            <consortium name="The Broad Institute Genome Sequencing Center for Infectious Disease"/>
            <person name="Wu L."/>
            <person name="Ma J."/>
        </authorList>
    </citation>
    <scope>NUCLEOTIDE SEQUENCE [LARGE SCALE GENOMIC DNA]</scope>
    <source>
        <strain evidence="5">CGMCC 1.10992</strain>
    </source>
</reference>
<dbReference type="Gene3D" id="3.40.50.10810">
    <property type="entry name" value="Tandem AAA-ATPase domain"/>
    <property type="match status" value="1"/>
</dbReference>
<keyword evidence="2" id="KW-0067">ATP-binding</keyword>
<keyword evidence="1" id="KW-0378">Hydrolase</keyword>
<keyword evidence="5" id="KW-1185">Reference proteome</keyword>
<dbReference type="InterPro" id="IPR027417">
    <property type="entry name" value="P-loop_NTPase"/>
</dbReference>
<comment type="caution">
    <text evidence="4">The sequence shown here is derived from an EMBL/GenBank/DDBJ whole genome shotgun (WGS) entry which is preliminary data.</text>
</comment>
<dbReference type="Gene3D" id="3.40.50.300">
    <property type="entry name" value="P-loop containing nucleotide triphosphate hydrolases"/>
    <property type="match status" value="1"/>
</dbReference>
<dbReference type="PROSITE" id="PS51192">
    <property type="entry name" value="HELICASE_ATP_BIND_1"/>
    <property type="match status" value="1"/>
</dbReference>
<keyword evidence="2" id="KW-0547">Nucleotide-binding</keyword>
<dbReference type="NCBIfam" id="NF041062">
    <property type="entry name" value="DpdE"/>
    <property type="match status" value="1"/>
</dbReference>
<dbReference type="PANTHER" id="PTHR45766:SF6">
    <property type="entry name" value="SWI_SNF-RELATED MATRIX-ASSOCIATED ACTIN-DEPENDENT REGULATOR OF CHROMATIN SUBFAMILY A-LIKE PROTEIN 1"/>
    <property type="match status" value="1"/>
</dbReference>
<name>A0ABW4XIP5_9GAMM</name>
<dbReference type="Pfam" id="PF00176">
    <property type="entry name" value="SNF2-rel_dom"/>
    <property type="match status" value="1"/>
</dbReference>
<gene>
    <name evidence="4" type="primary">dpdE</name>
    <name evidence="4" type="ORF">ACFSJ3_02895</name>
</gene>
<organism evidence="4 5">
    <name type="scientific">Corallincola platygyrae</name>
    <dbReference type="NCBI Taxonomy" id="1193278"/>
    <lineage>
        <taxon>Bacteria</taxon>
        <taxon>Pseudomonadati</taxon>
        <taxon>Pseudomonadota</taxon>
        <taxon>Gammaproteobacteria</taxon>
        <taxon>Alteromonadales</taxon>
        <taxon>Psychromonadaceae</taxon>
        <taxon>Corallincola</taxon>
    </lineage>
</organism>
<dbReference type="EMBL" id="JBHUHT010000007">
    <property type="protein sequence ID" value="MFD2094914.1"/>
    <property type="molecule type" value="Genomic_DNA"/>
</dbReference>
<evidence type="ECO:0000256" key="1">
    <source>
        <dbReference type="ARBA" id="ARBA00022801"/>
    </source>
</evidence>
<protein>
    <submittedName>
        <fullName evidence="4">Protein DpdE</fullName>
    </submittedName>
</protein>
<evidence type="ECO:0000259" key="3">
    <source>
        <dbReference type="PROSITE" id="PS51192"/>
    </source>
</evidence>
<proteinExistence type="predicted"/>
<feature type="domain" description="Helicase ATP-binding" evidence="3">
    <location>
        <begin position="175"/>
        <end position="333"/>
    </location>
</feature>
<accession>A0ABW4XIP5</accession>
<evidence type="ECO:0000256" key="2">
    <source>
        <dbReference type="ARBA" id="ARBA00022806"/>
    </source>
</evidence>
<sequence>MTSHEVSVGDLVTSSCFTGIGKVEQLGSDGQAEVSFFESPLIPSTRHMEVSCEDLKVATLFEESTVFCFEQDGSIWRRARYAGSRPGGKHLVVFRSGQQRIVEMADIHFPNYGNGLRMDPVSFLAARANDAPFYFPIRQAFVKAYLAQRAACRSMASLPSSAVELEPHQVAVVRRILQDDAPKFLLADEVGLGKTIEAGLVIREHVLEKKRDARVLVAVPESLIGQWREELSQRFALGDLLDSGDWDDYQIRICPHENIAQFVSGDWQPTLFAVDEAHQIAPLAWSSKTEEQARFSAMSALSAQAEVALLLSGTPMHGNEKNFLAMLHCLSPEAYRLDPSGIEHFLMRVGERERLGGLYSALTEETPNAALEANLDELADLLAEDANLHKLAERLRPLVDLFAPEEGDERASAIYELRSYIGEHYRLHHRLLRNRRENSALSYLFPGLAGLRCTHWPLSSQDVCLDELIEEYRNLALAEPDSFKAMSEANCLEWVDDLFVSPRTVGQRAKAMLEQGGASEQERLLLEQICQSAKQEQQAKDQALINALTQWLEANPKGKAVVFCSLESVASYLYVKFELQLEHVIERHQPGRTPSFNQPDSPVRVLICDHHGEDGLNLHGGHRLAVHYSISRNFSRIEQRLGRLNRYSANLHGVGEIASLIALPQRAGITSEWVDLLNRSIGLFDQTVASLQFVLKEFLETAWQDFVFSGCSSLRESAARLAGEDGLIVQERKRVHAQEQLLSLEQEVIEAQDFADHLAEADDLAESQANDMLKWITKALNFSQKRDANGGFRLRFETGEHGSRTLVDVRSFIDTCLLGLDFDNGYPPSTEPMSFSRSQASEQVGVYPFRYGQPFVDTVWQLMQADPRGTTSALLRVIPSADLREPKMFFQFYYLTTAQPKASGAAAGNPFIAQRRADELICPQVDSVWLTEAGRPLDPCQDGDTELVDLLEKPYNKNGLAYQDVNLRSNVWTQLSAWLPAEPWRQTVLSVANQAQTYISERYRDKTELNGVLKHQVLAVRAVLLCGSKTFSE</sequence>
<dbReference type="SMART" id="SM00487">
    <property type="entry name" value="DEXDc"/>
    <property type="match status" value="1"/>
</dbReference>
<dbReference type="PANTHER" id="PTHR45766">
    <property type="entry name" value="DNA ANNEALING HELICASE AND ENDONUCLEASE ZRANB3 FAMILY MEMBER"/>
    <property type="match status" value="1"/>
</dbReference>